<dbReference type="PANTHER" id="PTHR30349">
    <property type="entry name" value="PHAGE INTEGRASE-RELATED"/>
    <property type="match status" value="1"/>
</dbReference>
<comment type="similarity">
    <text evidence="1">Belongs to the 'phage' integrase family.</text>
</comment>
<dbReference type="Pfam" id="PF14659">
    <property type="entry name" value="Phage_int_SAM_3"/>
    <property type="match status" value="1"/>
</dbReference>
<accession>A0A1Z5IZJ3</accession>
<dbReference type="PROSITE" id="PS51898">
    <property type="entry name" value="TYR_RECOMBINASE"/>
    <property type="match status" value="1"/>
</dbReference>
<evidence type="ECO:0000313" key="6">
    <source>
        <dbReference type="EMBL" id="GAX06992.1"/>
    </source>
</evidence>
<dbReference type="PANTHER" id="PTHR30349:SF41">
    <property type="entry name" value="INTEGRASE_RECOMBINASE PROTEIN MJ0367-RELATED"/>
    <property type="match status" value="1"/>
</dbReference>
<name>A0A1Z5IZJ3_9LACO</name>
<dbReference type="GO" id="GO:0006310">
    <property type="term" value="P:DNA recombination"/>
    <property type="evidence" value="ECO:0007669"/>
    <property type="project" value="UniProtKB-KW"/>
</dbReference>
<dbReference type="Proteomes" id="UP000198414">
    <property type="component" value="Unassembled WGS sequence"/>
</dbReference>
<dbReference type="OrthoDB" id="9803188at2"/>
<evidence type="ECO:0000256" key="1">
    <source>
        <dbReference type="ARBA" id="ARBA00008857"/>
    </source>
</evidence>
<reference evidence="6 7" key="1">
    <citation type="submission" date="2015-11" db="EMBL/GenBank/DDBJ databases">
        <title>Draft genome sequences of new species of the genus Lactobacillus isolated from orchardgrass silage.</title>
        <authorList>
            <person name="Tohno M."/>
            <person name="Tanizawa Y."/>
            <person name="Arita M."/>
        </authorList>
    </citation>
    <scope>NUCLEOTIDE SEQUENCE [LARGE SCALE GENOMIC DNA]</scope>
    <source>
        <strain evidence="6 7">IWT25</strain>
    </source>
</reference>
<comment type="caution">
    <text evidence="6">The sequence shown here is derived from an EMBL/GenBank/DDBJ whole genome shotgun (WGS) entry which is preliminary data.</text>
</comment>
<dbReference type="InterPro" id="IPR002104">
    <property type="entry name" value="Integrase_catalytic"/>
</dbReference>
<dbReference type="GO" id="GO:0003677">
    <property type="term" value="F:DNA binding"/>
    <property type="evidence" value="ECO:0007669"/>
    <property type="project" value="UniProtKB-KW"/>
</dbReference>
<dbReference type="SUPFAM" id="SSF56349">
    <property type="entry name" value="DNA breaking-rejoining enzymes"/>
    <property type="match status" value="1"/>
</dbReference>
<keyword evidence="4" id="KW-0233">DNA recombination</keyword>
<evidence type="ECO:0000256" key="4">
    <source>
        <dbReference type="ARBA" id="ARBA00023172"/>
    </source>
</evidence>
<gene>
    <name evidence="6" type="ORF">IWT25_02340</name>
</gene>
<dbReference type="Pfam" id="PF00589">
    <property type="entry name" value="Phage_integrase"/>
    <property type="match status" value="1"/>
</dbReference>
<dbReference type="Gene3D" id="1.10.443.10">
    <property type="entry name" value="Intergrase catalytic core"/>
    <property type="match status" value="1"/>
</dbReference>
<feature type="domain" description="Tyr recombinase" evidence="5">
    <location>
        <begin position="175"/>
        <end position="374"/>
    </location>
</feature>
<evidence type="ECO:0000256" key="2">
    <source>
        <dbReference type="ARBA" id="ARBA00022908"/>
    </source>
</evidence>
<sequence length="382" mass="44605">MAKIKKYKNKKNEDRYEFQIYGGINPKTGRKTTTRRRGFKTRRQAITELDRLEAQVEETGSLPTDQPQKEATYQEVFDLWFEQYKHTVKESTWHTAQLIYNRQILPKFGKYKIKYIDMMQVQKVVNAWFEHGYHEYQMYISYASRIFTYAERLQIIDRNPAKLIIVPKNTIAKPNTENYYTGDELKRFLAVLSADESRRQPYTFFRLAAFSGMRKSEILALTWSDVNFKDCSISVSKTLAVGDKHHLIIQPPKTQHSIRTVFLDHKTVNVLRQWRGYLMRHGFQSVSPDSLIFTGEQGQVLQTMAPNNWLHKIIKQYGFKKVTVHAFRHTYATLAVEAGVTPKALQSQLGHTSIKTTMDIYTATTKNERNKATDLMANYLGF</sequence>
<dbReference type="EMBL" id="BCMI01000031">
    <property type="protein sequence ID" value="GAX06992.1"/>
    <property type="molecule type" value="Genomic_DNA"/>
</dbReference>
<dbReference type="InterPro" id="IPR011010">
    <property type="entry name" value="DNA_brk_join_enz"/>
</dbReference>
<organism evidence="6 7">
    <name type="scientific">Secundilactobacillus pentosiphilus</name>
    <dbReference type="NCBI Taxonomy" id="1714682"/>
    <lineage>
        <taxon>Bacteria</taxon>
        <taxon>Bacillati</taxon>
        <taxon>Bacillota</taxon>
        <taxon>Bacilli</taxon>
        <taxon>Lactobacillales</taxon>
        <taxon>Lactobacillaceae</taxon>
        <taxon>Secundilactobacillus</taxon>
    </lineage>
</organism>
<evidence type="ECO:0000256" key="3">
    <source>
        <dbReference type="ARBA" id="ARBA00023125"/>
    </source>
</evidence>
<dbReference type="CDD" id="cd01189">
    <property type="entry name" value="INT_ICEBs1_C_like"/>
    <property type="match status" value="1"/>
</dbReference>
<dbReference type="InterPro" id="IPR050090">
    <property type="entry name" value="Tyrosine_recombinase_XerCD"/>
</dbReference>
<dbReference type="AlphaFoldDB" id="A0A1Z5IZJ3"/>
<dbReference type="RefSeq" id="WP_089121897.1">
    <property type="nucleotide sequence ID" value="NZ_BCMI01000031.1"/>
</dbReference>
<keyword evidence="3" id="KW-0238">DNA-binding</keyword>
<proteinExistence type="inferred from homology"/>
<dbReference type="InterPro" id="IPR010998">
    <property type="entry name" value="Integrase_recombinase_N"/>
</dbReference>
<dbReference type="Gene3D" id="1.10.150.130">
    <property type="match status" value="1"/>
</dbReference>
<protein>
    <submittedName>
        <fullName evidence="6">Integrase</fullName>
    </submittedName>
</protein>
<keyword evidence="2" id="KW-0229">DNA integration</keyword>
<dbReference type="Pfam" id="PF14657">
    <property type="entry name" value="Arm-DNA-bind_4"/>
    <property type="match status" value="1"/>
</dbReference>
<evidence type="ECO:0000259" key="5">
    <source>
        <dbReference type="PROSITE" id="PS51898"/>
    </source>
</evidence>
<dbReference type="InterPro" id="IPR028259">
    <property type="entry name" value="AP2-like_int_N"/>
</dbReference>
<dbReference type="InterPro" id="IPR004107">
    <property type="entry name" value="Integrase_SAM-like_N"/>
</dbReference>
<dbReference type="GO" id="GO:0015074">
    <property type="term" value="P:DNA integration"/>
    <property type="evidence" value="ECO:0007669"/>
    <property type="project" value="UniProtKB-KW"/>
</dbReference>
<dbReference type="InterPro" id="IPR013762">
    <property type="entry name" value="Integrase-like_cat_sf"/>
</dbReference>
<evidence type="ECO:0000313" key="7">
    <source>
        <dbReference type="Proteomes" id="UP000198414"/>
    </source>
</evidence>